<dbReference type="PANTHER" id="PTHR30619:SF1">
    <property type="entry name" value="RECOMBINATION PROTEIN 2"/>
    <property type="match status" value="1"/>
</dbReference>
<dbReference type="SUPFAM" id="SSF56281">
    <property type="entry name" value="Metallo-hydrolase/oxidoreductase"/>
    <property type="match status" value="1"/>
</dbReference>
<comment type="caution">
    <text evidence="3">The sequence shown here is derived from an EMBL/GenBank/DDBJ whole genome shotgun (WGS) entry which is preliminary data.</text>
</comment>
<sequence>MRTIWRTFLVLTLAVASASPTVAQIDSPATPEAGAVASPSRRVVRNVVVRSAPSTLSTPLGALEPGDVVAIVGMRPNWIGVRLVDGRQGWVSSRWVVVSAPKSAVPPSLDAAPYVLEAIDVGTGLAVLVTGPDFTLLYDGGSNDDVATGESNRLLAYLRAAHPALQRIDALILSHPHRDHVELLADVIERYDVRSVWDSGRTNGICGYRAFVSAISLRPAIVYHDALPGETVHDALFPEQTCKGRRLPAVTVRIENPQLMVVGAPIALGASATMTVLAADGAPLPDVNANSVVVRLQLGARSVLLMGDAEAGGRQDPDRAPEVRSIEGRLLSCCASEIRSDVMVVGHHGSRTSSRSSFLDAVGARDFVVSAGPTRYGSVTLPDAVVVDELASRGTVWRTDRDDPACAVDAHKVGLDADGEPGGCDNVRLRIGDDGVQGSYFGPAD</sequence>
<dbReference type="PANTHER" id="PTHR30619">
    <property type="entry name" value="DNA INTERNALIZATION/COMPETENCE PROTEIN COMEC/REC2"/>
    <property type="match status" value="1"/>
</dbReference>
<keyword evidence="1" id="KW-0732">Signal</keyword>
<proteinExistence type="predicted"/>
<protein>
    <submittedName>
        <fullName evidence="3">MBL fold metallo-hydrolase</fullName>
    </submittedName>
</protein>
<dbReference type="SMART" id="SM00849">
    <property type="entry name" value="Lactamase_B"/>
    <property type="match status" value="1"/>
</dbReference>
<feature type="chain" id="PRO_5045753815" evidence="1">
    <location>
        <begin position="24"/>
        <end position="445"/>
    </location>
</feature>
<evidence type="ECO:0000259" key="2">
    <source>
        <dbReference type="SMART" id="SM00849"/>
    </source>
</evidence>
<organism evidence="3 4">
    <name type="scientific">Sphingomonas albertensis</name>
    <dbReference type="NCBI Taxonomy" id="2762591"/>
    <lineage>
        <taxon>Bacteria</taxon>
        <taxon>Pseudomonadati</taxon>
        <taxon>Pseudomonadota</taxon>
        <taxon>Alphaproteobacteria</taxon>
        <taxon>Sphingomonadales</taxon>
        <taxon>Sphingomonadaceae</taxon>
        <taxon>Sphingomonas</taxon>
    </lineage>
</organism>
<dbReference type="InterPro" id="IPR052159">
    <property type="entry name" value="Competence_DNA_uptake"/>
</dbReference>
<dbReference type="Gene3D" id="2.30.30.40">
    <property type="entry name" value="SH3 Domains"/>
    <property type="match status" value="1"/>
</dbReference>
<evidence type="ECO:0000313" key="3">
    <source>
        <dbReference type="EMBL" id="MBC3941175.1"/>
    </source>
</evidence>
<dbReference type="RefSeq" id="WP_187502951.1">
    <property type="nucleotide sequence ID" value="NZ_CP162536.1"/>
</dbReference>
<dbReference type="InterPro" id="IPR035681">
    <property type="entry name" value="ComA-like_MBL"/>
</dbReference>
<dbReference type="Pfam" id="PF00753">
    <property type="entry name" value="Lactamase_B"/>
    <property type="match status" value="1"/>
</dbReference>
<accession>A0ABR7AL38</accession>
<evidence type="ECO:0000256" key="1">
    <source>
        <dbReference type="SAM" id="SignalP"/>
    </source>
</evidence>
<dbReference type="Pfam" id="PF08239">
    <property type="entry name" value="SH3_3"/>
    <property type="match status" value="1"/>
</dbReference>
<evidence type="ECO:0000313" key="4">
    <source>
        <dbReference type="Proteomes" id="UP000597613"/>
    </source>
</evidence>
<dbReference type="Proteomes" id="UP000597613">
    <property type="component" value="Unassembled WGS sequence"/>
</dbReference>
<dbReference type="CDD" id="cd07731">
    <property type="entry name" value="ComA-like_MBL-fold"/>
    <property type="match status" value="1"/>
</dbReference>
<dbReference type="EMBL" id="JACONT010000008">
    <property type="protein sequence ID" value="MBC3941175.1"/>
    <property type="molecule type" value="Genomic_DNA"/>
</dbReference>
<dbReference type="InterPro" id="IPR036866">
    <property type="entry name" value="RibonucZ/Hydroxyglut_hydro"/>
</dbReference>
<name>A0ABR7AL38_9SPHN</name>
<feature type="signal peptide" evidence="1">
    <location>
        <begin position="1"/>
        <end position="23"/>
    </location>
</feature>
<keyword evidence="4" id="KW-1185">Reference proteome</keyword>
<dbReference type="InterPro" id="IPR003646">
    <property type="entry name" value="SH3-like_bac-type"/>
</dbReference>
<reference evidence="3 4" key="1">
    <citation type="submission" date="2020-08" db="EMBL/GenBank/DDBJ databases">
        <title>Putative novel bacterial strains isolated from necrotic wheat leaf tissues caused by Xanthomonas translucens.</title>
        <authorList>
            <person name="Tambong J.T."/>
        </authorList>
    </citation>
    <scope>NUCLEOTIDE SEQUENCE [LARGE SCALE GENOMIC DNA]</scope>
    <source>
        <strain evidence="4">DOAB 1063</strain>
    </source>
</reference>
<gene>
    <name evidence="3" type="ORF">H8S47_05675</name>
</gene>
<dbReference type="Gene3D" id="3.60.15.10">
    <property type="entry name" value="Ribonuclease Z/Hydroxyacylglutathione hydrolase-like"/>
    <property type="match status" value="1"/>
</dbReference>
<feature type="domain" description="Metallo-beta-lactamase" evidence="2">
    <location>
        <begin position="123"/>
        <end position="348"/>
    </location>
</feature>
<dbReference type="InterPro" id="IPR001279">
    <property type="entry name" value="Metallo-B-lactamas"/>
</dbReference>